<dbReference type="SUPFAM" id="SSF46565">
    <property type="entry name" value="Chaperone J-domain"/>
    <property type="match status" value="1"/>
</dbReference>
<comment type="caution">
    <text evidence="4">The sequence shown here is derived from an EMBL/GenBank/DDBJ whole genome shotgun (WGS) entry which is preliminary data.</text>
</comment>
<dbReference type="InterPro" id="IPR001623">
    <property type="entry name" value="DnaJ_domain"/>
</dbReference>
<keyword evidence="2" id="KW-0812">Transmembrane</keyword>
<name>A0ABD6BNN4_9EURY</name>
<dbReference type="AlphaFoldDB" id="A0ABD6BNN4"/>
<organism evidence="4 5">
    <name type="scientific">Halolamina litorea</name>
    <dbReference type="NCBI Taxonomy" id="1515593"/>
    <lineage>
        <taxon>Archaea</taxon>
        <taxon>Methanobacteriati</taxon>
        <taxon>Methanobacteriota</taxon>
        <taxon>Stenosarchaea group</taxon>
        <taxon>Halobacteria</taxon>
        <taxon>Halobacteriales</taxon>
        <taxon>Haloferacaceae</taxon>
    </lineage>
</organism>
<accession>A0ABD6BNN4</accession>
<dbReference type="PROSITE" id="PS50076">
    <property type="entry name" value="DNAJ_2"/>
    <property type="match status" value="1"/>
</dbReference>
<dbReference type="SMART" id="SM00271">
    <property type="entry name" value="DnaJ"/>
    <property type="match status" value="1"/>
</dbReference>
<evidence type="ECO:0000259" key="3">
    <source>
        <dbReference type="PROSITE" id="PS50076"/>
    </source>
</evidence>
<dbReference type="Pfam" id="PF00226">
    <property type="entry name" value="DnaJ"/>
    <property type="match status" value="1"/>
</dbReference>
<keyword evidence="2" id="KW-0472">Membrane</keyword>
<feature type="transmembrane region" description="Helical" evidence="2">
    <location>
        <begin position="12"/>
        <end position="36"/>
    </location>
</feature>
<dbReference type="Gene3D" id="1.10.287.110">
    <property type="entry name" value="DnaJ domain"/>
    <property type="match status" value="1"/>
</dbReference>
<protein>
    <submittedName>
        <fullName evidence="4">J domain-containing protein</fullName>
    </submittedName>
</protein>
<evidence type="ECO:0000313" key="4">
    <source>
        <dbReference type="EMBL" id="MFD1566722.1"/>
    </source>
</evidence>
<dbReference type="InterPro" id="IPR036869">
    <property type="entry name" value="J_dom_sf"/>
</dbReference>
<evidence type="ECO:0000313" key="5">
    <source>
        <dbReference type="Proteomes" id="UP001597139"/>
    </source>
</evidence>
<dbReference type="EMBL" id="JBHUCZ010000001">
    <property type="protein sequence ID" value="MFD1566722.1"/>
    <property type="molecule type" value="Genomic_DNA"/>
</dbReference>
<dbReference type="Proteomes" id="UP001597139">
    <property type="component" value="Unassembled WGS sequence"/>
</dbReference>
<proteinExistence type="predicted"/>
<reference evidence="4 5" key="1">
    <citation type="journal article" date="2019" name="Int. J. Syst. Evol. Microbiol.">
        <title>The Global Catalogue of Microorganisms (GCM) 10K type strain sequencing project: providing services to taxonomists for standard genome sequencing and annotation.</title>
        <authorList>
            <consortium name="The Broad Institute Genomics Platform"/>
            <consortium name="The Broad Institute Genome Sequencing Center for Infectious Disease"/>
            <person name="Wu L."/>
            <person name="Ma J."/>
        </authorList>
    </citation>
    <scope>NUCLEOTIDE SEQUENCE [LARGE SCALE GENOMIC DNA]</scope>
    <source>
        <strain evidence="4 5">CGMCC 1.12859</strain>
    </source>
</reference>
<sequence length="226" mass="25200">MPPQDARVLSTLPSWLLSGLLLGVAASVVIAVVFVLGERYIPDPEPDSSGRRVGAAERQRAEIRAVFRRADEPFLEDYGLGTTRVAFYLPDRDVAITFDPRAYLRLADGETHVVLCEYEMPGSMIGRLLPFDLGIDADRRTASGRDRGRSRSRSRRADRDPWASRERENPIDDAFDTLGLGRDADAEAVSAAYRDQVKEVHPDHGGSQEEFQRLQEAYSTAKEHAD</sequence>
<feature type="compositionally biased region" description="Basic and acidic residues" evidence="1">
    <location>
        <begin position="139"/>
        <end position="170"/>
    </location>
</feature>
<gene>
    <name evidence="4" type="ORF">ACFSAU_04390</name>
</gene>
<dbReference type="RefSeq" id="WP_267646015.1">
    <property type="nucleotide sequence ID" value="NZ_JANHGR010000001.1"/>
</dbReference>
<feature type="region of interest" description="Disordered" evidence="1">
    <location>
        <begin position="139"/>
        <end position="179"/>
    </location>
</feature>
<keyword evidence="2" id="KW-1133">Transmembrane helix</keyword>
<feature type="region of interest" description="Disordered" evidence="1">
    <location>
        <begin position="199"/>
        <end position="226"/>
    </location>
</feature>
<evidence type="ECO:0000256" key="2">
    <source>
        <dbReference type="SAM" id="Phobius"/>
    </source>
</evidence>
<feature type="compositionally biased region" description="Basic and acidic residues" evidence="1">
    <location>
        <begin position="199"/>
        <end position="213"/>
    </location>
</feature>
<feature type="domain" description="J" evidence="3">
    <location>
        <begin position="173"/>
        <end position="226"/>
    </location>
</feature>
<evidence type="ECO:0000256" key="1">
    <source>
        <dbReference type="SAM" id="MobiDB-lite"/>
    </source>
</evidence>
<dbReference type="CDD" id="cd06257">
    <property type="entry name" value="DnaJ"/>
    <property type="match status" value="1"/>
</dbReference>
<keyword evidence="5" id="KW-1185">Reference proteome</keyword>